<dbReference type="OrthoDB" id="10631311at2759"/>
<protein>
    <submittedName>
        <fullName evidence="1">Uncharacterized protein</fullName>
    </submittedName>
</protein>
<dbReference type="Proteomes" id="UP000029120">
    <property type="component" value="Chromosome 5"/>
</dbReference>
<dbReference type="EMBL" id="CM002873">
    <property type="protein sequence ID" value="KFK33605.1"/>
    <property type="molecule type" value="Genomic_DNA"/>
</dbReference>
<evidence type="ECO:0000313" key="2">
    <source>
        <dbReference type="Proteomes" id="UP000029120"/>
    </source>
</evidence>
<accession>A0A087GUQ3</accession>
<evidence type="ECO:0000313" key="1">
    <source>
        <dbReference type="EMBL" id="KFK33605.1"/>
    </source>
</evidence>
<reference evidence="2" key="1">
    <citation type="journal article" date="2015" name="Nat. Plants">
        <title>Genome expansion of Arabis alpina linked with retrotransposition and reduced symmetric DNA methylation.</title>
        <authorList>
            <person name="Willing E.M."/>
            <person name="Rawat V."/>
            <person name="Mandakova T."/>
            <person name="Maumus F."/>
            <person name="James G.V."/>
            <person name="Nordstroem K.J."/>
            <person name="Becker C."/>
            <person name="Warthmann N."/>
            <person name="Chica C."/>
            <person name="Szarzynska B."/>
            <person name="Zytnicki M."/>
            <person name="Albani M.C."/>
            <person name="Kiefer C."/>
            <person name="Bergonzi S."/>
            <person name="Castaings L."/>
            <person name="Mateos J.L."/>
            <person name="Berns M.C."/>
            <person name="Bujdoso N."/>
            <person name="Piofczyk T."/>
            <person name="de Lorenzo L."/>
            <person name="Barrero-Sicilia C."/>
            <person name="Mateos I."/>
            <person name="Piednoel M."/>
            <person name="Hagmann J."/>
            <person name="Chen-Min-Tao R."/>
            <person name="Iglesias-Fernandez R."/>
            <person name="Schuster S.C."/>
            <person name="Alonso-Blanco C."/>
            <person name="Roudier F."/>
            <person name="Carbonero P."/>
            <person name="Paz-Ares J."/>
            <person name="Davis S.J."/>
            <person name="Pecinka A."/>
            <person name="Quesneville H."/>
            <person name="Colot V."/>
            <person name="Lysak M.A."/>
            <person name="Weigel D."/>
            <person name="Coupland G."/>
            <person name="Schneeberger K."/>
        </authorList>
    </citation>
    <scope>NUCLEOTIDE SEQUENCE [LARGE SCALE GENOMIC DNA]</scope>
    <source>
        <strain evidence="2">cv. Pajares</strain>
    </source>
</reference>
<keyword evidence="2" id="KW-1185">Reference proteome</keyword>
<dbReference type="AlphaFoldDB" id="A0A087GUQ3"/>
<name>A0A087GUQ3_ARAAL</name>
<dbReference type="Gramene" id="KFK33605">
    <property type="protein sequence ID" value="KFK33605"/>
    <property type="gene ID" value="AALP_AA5G035600"/>
</dbReference>
<proteinExistence type="predicted"/>
<organism evidence="1 2">
    <name type="scientific">Arabis alpina</name>
    <name type="common">Alpine rock-cress</name>
    <dbReference type="NCBI Taxonomy" id="50452"/>
    <lineage>
        <taxon>Eukaryota</taxon>
        <taxon>Viridiplantae</taxon>
        <taxon>Streptophyta</taxon>
        <taxon>Embryophyta</taxon>
        <taxon>Tracheophyta</taxon>
        <taxon>Spermatophyta</taxon>
        <taxon>Magnoliopsida</taxon>
        <taxon>eudicotyledons</taxon>
        <taxon>Gunneridae</taxon>
        <taxon>Pentapetalae</taxon>
        <taxon>rosids</taxon>
        <taxon>malvids</taxon>
        <taxon>Brassicales</taxon>
        <taxon>Brassicaceae</taxon>
        <taxon>Arabideae</taxon>
        <taxon>Arabis</taxon>
    </lineage>
</organism>
<sequence>MKIGLDKPDSGDCERLRHDICHVYSIVELFVLPNPCLGGKRFITRRKICKKSGHSKTEINPLLRIPFVLLQWQYLLCFTVSVMRLSFIDSDVSLLSAILFHKISPTKVLGNLTLVDREYSSLAFGNLFFSIWEKSLPLSFSDGRYVQPYYLSWEKSLPSLSFQTVVWCFTLLTDLTKLVSSMVKLGYIIRPFFVTKRLIPTTSMECVYKSLASMAAH</sequence>
<gene>
    <name evidence="1" type="ordered locus">AALP_Aa5g035600</name>
</gene>